<dbReference type="AlphaFoldDB" id="A0AA86VDA4"/>
<evidence type="ECO:0000256" key="4">
    <source>
        <dbReference type="SAM" id="Phobius"/>
    </source>
</evidence>
<dbReference type="GO" id="GO:0016709">
    <property type="term" value="F:oxidoreductase activity, acting on paired donors, with incorporation or reduction of molecular oxygen, NAD(P)H as one donor, and incorporation of one atom of oxygen"/>
    <property type="evidence" value="ECO:0007669"/>
    <property type="project" value="TreeGrafter"/>
</dbReference>
<reference evidence="5" key="1">
    <citation type="submission" date="2023-10" db="EMBL/GenBank/DDBJ databases">
        <authorList>
            <person name="Domelevo Entfellner J.-B."/>
        </authorList>
    </citation>
    <scope>NUCLEOTIDE SEQUENCE</scope>
</reference>
<sequence length="332" mass="36943">MEWIIGVCVAMGMFLMSWWILLNGKNNENTVAKGKVPKGNSGWPLLGETLDFIASGYASTPVTFLEKRKSLYGDVFKTCILGSNVIISTDPDVNKVVLQNHQANFVPAYPKSIRELMGEQSILKMNGTMHKKVHTLIAGFLRSPQLKARITRDIEHTITFPVLVKVLMSVGPGERLDFLCTEFAEFIKGLICLPLKFPGTRLYKSLKSKDRMVKMVRKIVEERKKLKKENNADDEGDAVNDVLDALLRDKGDSNPSPRLSPEMISQNIIEMMIPGEETLPTAMTMAIKFLSDSPPALSKLQAPRRGGPVWCGPSLCPRVVSDLSMKSLSKKH</sequence>
<dbReference type="GO" id="GO:0005506">
    <property type="term" value="F:iron ion binding"/>
    <property type="evidence" value="ECO:0007669"/>
    <property type="project" value="InterPro"/>
</dbReference>
<dbReference type="Gene3D" id="1.10.630.10">
    <property type="entry name" value="Cytochrome P450"/>
    <property type="match status" value="1"/>
</dbReference>
<organism evidence="5 6">
    <name type="scientific">Sphenostylis stenocarpa</name>
    <dbReference type="NCBI Taxonomy" id="92480"/>
    <lineage>
        <taxon>Eukaryota</taxon>
        <taxon>Viridiplantae</taxon>
        <taxon>Streptophyta</taxon>
        <taxon>Embryophyta</taxon>
        <taxon>Tracheophyta</taxon>
        <taxon>Spermatophyta</taxon>
        <taxon>Magnoliopsida</taxon>
        <taxon>eudicotyledons</taxon>
        <taxon>Gunneridae</taxon>
        <taxon>Pentapetalae</taxon>
        <taxon>rosids</taxon>
        <taxon>fabids</taxon>
        <taxon>Fabales</taxon>
        <taxon>Fabaceae</taxon>
        <taxon>Papilionoideae</taxon>
        <taxon>50 kb inversion clade</taxon>
        <taxon>NPAAA clade</taxon>
        <taxon>indigoferoid/millettioid clade</taxon>
        <taxon>Phaseoleae</taxon>
        <taxon>Sphenostylis</taxon>
    </lineage>
</organism>
<dbReference type="Proteomes" id="UP001189624">
    <property type="component" value="Chromosome 2"/>
</dbReference>
<evidence type="ECO:0000313" key="6">
    <source>
        <dbReference type="Proteomes" id="UP001189624"/>
    </source>
</evidence>
<dbReference type="Pfam" id="PF00067">
    <property type="entry name" value="p450"/>
    <property type="match status" value="1"/>
</dbReference>
<dbReference type="Gramene" id="rna-AYBTSS11_LOCUS4709">
    <property type="protein sequence ID" value="CAJ1930303.1"/>
    <property type="gene ID" value="gene-AYBTSS11_LOCUS4709"/>
</dbReference>
<dbReference type="GO" id="GO:0016132">
    <property type="term" value="P:brassinosteroid biosynthetic process"/>
    <property type="evidence" value="ECO:0007669"/>
    <property type="project" value="TreeGrafter"/>
</dbReference>
<feature type="transmembrane region" description="Helical" evidence="4">
    <location>
        <begin position="5"/>
        <end position="22"/>
    </location>
</feature>
<dbReference type="GO" id="GO:0010268">
    <property type="term" value="P:brassinosteroid homeostasis"/>
    <property type="evidence" value="ECO:0007669"/>
    <property type="project" value="TreeGrafter"/>
</dbReference>
<keyword evidence="6" id="KW-1185">Reference proteome</keyword>
<evidence type="ECO:0000313" key="5">
    <source>
        <dbReference type="EMBL" id="CAJ1930303.1"/>
    </source>
</evidence>
<dbReference type="EMBL" id="OY731399">
    <property type="protein sequence ID" value="CAJ1930303.1"/>
    <property type="molecule type" value="Genomic_DNA"/>
</dbReference>
<dbReference type="InterPro" id="IPR001128">
    <property type="entry name" value="Cyt_P450"/>
</dbReference>
<comment type="similarity">
    <text evidence="1">Belongs to the cytochrome P450 family.</text>
</comment>
<dbReference type="GO" id="GO:0020037">
    <property type="term" value="F:heme binding"/>
    <property type="evidence" value="ECO:0007669"/>
    <property type="project" value="InterPro"/>
</dbReference>
<name>A0AA86VDA4_9FABA</name>
<keyword evidence="4" id="KW-0812">Transmembrane</keyword>
<keyword evidence="4" id="KW-1133">Transmembrane helix</keyword>
<keyword evidence="3" id="KW-0408">Iron</keyword>
<proteinExistence type="inferred from homology"/>
<evidence type="ECO:0000256" key="3">
    <source>
        <dbReference type="ARBA" id="ARBA00023004"/>
    </source>
</evidence>
<keyword evidence="4" id="KW-0472">Membrane</keyword>
<protein>
    <recommendedName>
        <fullName evidence="7">Cytochrome P450</fullName>
    </recommendedName>
</protein>
<evidence type="ECO:0008006" key="7">
    <source>
        <dbReference type="Google" id="ProtNLM"/>
    </source>
</evidence>
<dbReference type="GO" id="GO:0016125">
    <property type="term" value="P:sterol metabolic process"/>
    <property type="evidence" value="ECO:0007669"/>
    <property type="project" value="TreeGrafter"/>
</dbReference>
<dbReference type="InterPro" id="IPR036396">
    <property type="entry name" value="Cyt_P450_sf"/>
</dbReference>
<dbReference type="PANTHER" id="PTHR24286:SF254">
    <property type="entry name" value="3-EPI-6-DEOXOCATHASTERONE 23-MONOOXYGENASE CYP90C1"/>
    <property type="match status" value="1"/>
</dbReference>
<dbReference type="PANTHER" id="PTHR24286">
    <property type="entry name" value="CYTOCHROME P450 26"/>
    <property type="match status" value="1"/>
</dbReference>
<gene>
    <name evidence="5" type="ORF">AYBTSS11_LOCUS4709</name>
</gene>
<evidence type="ECO:0000256" key="1">
    <source>
        <dbReference type="ARBA" id="ARBA00010617"/>
    </source>
</evidence>
<dbReference type="SUPFAM" id="SSF48264">
    <property type="entry name" value="Cytochrome P450"/>
    <property type="match status" value="1"/>
</dbReference>
<keyword evidence="2" id="KW-0479">Metal-binding</keyword>
<accession>A0AA86VDA4</accession>
<evidence type="ECO:0000256" key="2">
    <source>
        <dbReference type="ARBA" id="ARBA00022723"/>
    </source>
</evidence>